<dbReference type="Gene3D" id="4.10.60.10">
    <property type="entry name" value="Zinc finger, CCHC-type"/>
    <property type="match status" value="1"/>
</dbReference>
<evidence type="ECO:0000256" key="1">
    <source>
        <dbReference type="PROSITE-ProRule" id="PRU00047"/>
    </source>
</evidence>
<protein>
    <recommendedName>
        <fullName evidence="3">CCHC-type domain-containing protein</fullName>
    </recommendedName>
</protein>
<accession>A0A6A3CTD8</accession>
<gene>
    <name evidence="4" type="ORF">F3Y22_tig00001825pilonHSYRG00031</name>
</gene>
<keyword evidence="1" id="KW-0862">Zinc</keyword>
<feature type="compositionally biased region" description="Basic residues" evidence="2">
    <location>
        <begin position="234"/>
        <end position="247"/>
    </location>
</feature>
<dbReference type="EMBL" id="VEPZ02000142">
    <property type="protein sequence ID" value="KAE8732540.1"/>
    <property type="molecule type" value="Genomic_DNA"/>
</dbReference>
<name>A0A6A3CTD8_HIBSY</name>
<dbReference type="PROSITE" id="PS50158">
    <property type="entry name" value="ZF_CCHC"/>
    <property type="match status" value="1"/>
</dbReference>
<feature type="domain" description="CCHC-type" evidence="3">
    <location>
        <begin position="249"/>
        <end position="263"/>
    </location>
</feature>
<feature type="region of interest" description="Disordered" evidence="2">
    <location>
        <begin position="216"/>
        <end position="247"/>
    </location>
</feature>
<keyword evidence="1" id="KW-0479">Metal-binding</keyword>
<keyword evidence="5" id="KW-1185">Reference proteome</keyword>
<evidence type="ECO:0000313" key="4">
    <source>
        <dbReference type="EMBL" id="KAE8732540.1"/>
    </source>
</evidence>
<proteinExistence type="predicted"/>
<dbReference type="InterPro" id="IPR032799">
    <property type="entry name" value="TAXi_C"/>
</dbReference>
<evidence type="ECO:0000313" key="5">
    <source>
        <dbReference type="Proteomes" id="UP000436088"/>
    </source>
</evidence>
<organism evidence="4 5">
    <name type="scientific">Hibiscus syriacus</name>
    <name type="common">Rose of Sharon</name>
    <dbReference type="NCBI Taxonomy" id="106335"/>
    <lineage>
        <taxon>Eukaryota</taxon>
        <taxon>Viridiplantae</taxon>
        <taxon>Streptophyta</taxon>
        <taxon>Embryophyta</taxon>
        <taxon>Tracheophyta</taxon>
        <taxon>Spermatophyta</taxon>
        <taxon>Magnoliopsida</taxon>
        <taxon>eudicotyledons</taxon>
        <taxon>Gunneridae</taxon>
        <taxon>Pentapetalae</taxon>
        <taxon>rosids</taxon>
        <taxon>malvids</taxon>
        <taxon>Malvales</taxon>
        <taxon>Malvaceae</taxon>
        <taxon>Malvoideae</taxon>
        <taxon>Hibiscus</taxon>
    </lineage>
</organism>
<dbReference type="Gene3D" id="2.40.70.10">
    <property type="entry name" value="Acid Proteases"/>
    <property type="match status" value="1"/>
</dbReference>
<dbReference type="AlphaFoldDB" id="A0A6A3CTD8"/>
<reference evidence="4" key="1">
    <citation type="submission" date="2019-09" db="EMBL/GenBank/DDBJ databases">
        <title>Draft genome information of white flower Hibiscus syriacus.</title>
        <authorList>
            <person name="Kim Y.-M."/>
        </authorList>
    </citation>
    <scope>NUCLEOTIDE SEQUENCE [LARGE SCALE GENOMIC DNA]</scope>
    <source>
        <strain evidence="4">YM2019G1</strain>
    </source>
</reference>
<dbReference type="InterPro" id="IPR036875">
    <property type="entry name" value="Znf_CCHC_sf"/>
</dbReference>
<dbReference type="GO" id="GO:0008270">
    <property type="term" value="F:zinc ion binding"/>
    <property type="evidence" value="ECO:0007669"/>
    <property type="project" value="UniProtKB-KW"/>
</dbReference>
<dbReference type="SUPFAM" id="SSF57756">
    <property type="entry name" value="Retrovirus zinc finger-like domains"/>
    <property type="match status" value="1"/>
</dbReference>
<comment type="caution">
    <text evidence="4">The sequence shown here is derived from an EMBL/GenBank/DDBJ whole genome shotgun (WGS) entry which is preliminary data.</text>
</comment>
<sequence length="271" mass="29826">MDLLTIWPKEIDHGFKPDSCPRGSSGFESCIPGYTIGVQVSGIVEGDFDDANGILGLGLGSTGYGGSYALTSQTAIMFHKKRVDIGTGYCVSSLRTILDSGTVITRFPSSVYPALHLEFKGLMSKYPPVPPPYPDNVLDTCYNLEGYDKSVIPTMENKNVLNFYFKSLPNSYDQLIINLTNNNVTSLVFDDVAAAILQEENRCKSKEDGQVNLQQVEALTTMRGRSTERGQSSSHKHGRSKSKSKKNLKCYNCGKNGHLKKDCWSLNKNSN</sequence>
<dbReference type="InterPro" id="IPR001878">
    <property type="entry name" value="Znf_CCHC"/>
</dbReference>
<dbReference type="Proteomes" id="UP000436088">
    <property type="component" value="Unassembled WGS sequence"/>
</dbReference>
<dbReference type="Pfam" id="PF00098">
    <property type="entry name" value="zf-CCHC"/>
    <property type="match status" value="1"/>
</dbReference>
<keyword evidence="1" id="KW-0863">Zinc-finger</keyword>
<dbReference type="SMART" id="SM00343">
    <property type="entry name" value="ZnF_C2HC"/>
    <property type="match status" value="1"/>
</dbReference>
<evidence type="ECO:0000259" key="3">
    <source>
        <dbReference type="PROSITE" id="PS50158"/>
    </source>
</evidence>
<dbReference type="Pfam" id="PF14541">
    <property type="entry name" value="TAXi_C"/>
    <property type="match status" value="1"/>
</dbReference>
<evidence type="ECO:0000256" key="2">
    <source>
        <dbReference type="SAM" id="MobiDB-lite"/>
    </source>
</evidence>
<dbReference type="GO" id="GO:0003676">
    <property type="term" value="F:nucleic acid binding"/>
    <property type="evidence" value="ECO:0007669"/>
    <property type="project" value="InterPro"/>
</dbReference>
<dbReference type="SUPFAM" id="SSF50630">
    <property type="entry name" value="Acid proteases"/>
    <property type="match status" value="1"/>
</dbReference>
<dbReference type="InterPro" id="IPR021109">
    <property type="entry name" value="Peptidase_aspartic_dom_sf"/>
</dbReference>